<sequence length="195" mass="21575">MQATQGLLQLLFLAITVTGLPQAVRSEPAAADIQKRAAFDPLARCKERRPAADELMLISYVGHNIVFKPAEQKFDSESGDRWAFLLDQSCERVIQQTQYEALGGGRGFEAKMGRSYDGVGPEPGWQVTIESRVASMGAALGISDATIKINGEEKWKTCSGLLSKNEGLDVDYYKVCNFRPGSVWPKPWWPYGNGW</sequence>
<dbReference type="HOGENOM" id="CLU_1396205_0_0_1"/>
<protein>
    <recommendedName>
        <fullName evidence="4">Ecp2 effector protein domain-containing protein</fullName>
    </recommendedName>
</protein>
<evidence type="ECO:0000256" key="1">
    <source>
        <dbReference type="SAM" id="SignalP"/>
    </source>
</evidence>
<gene>
    <name evidence="2" type="ORF">CSUB01_03200</name>
</gene>
<feature type="signal peptide" evidence="1">
    <location>
        <begin position="1"/>
        <end position="26"/>
    </location>
</feature>
<keyword evidence="3" id="KW-1185">Reference proteome</keyword>
<keyword evidence="1" id="KW-0732">Signal</keyword>
<evidence type="ECO:0000313" key="2">
    <source>
        <dbReference type="EMBL" id="KDN63737.1"/>
    </source>
</evidence>
<evidence type="ECO:0008006" key="4">
    <source>
        <dbReference type="Google" id="ProtNLM"/>
    </source>
</evidence>
<dbReference type="EMBL" id="JMSE01001200">
    <property type="protein sequence ID" value="KDN63737.1"/>
    <property type="molecule type" value="Genomic_DNA"/>
</dbReference>
<comment type="caution">
    <text evidence="2">The sequence shown here is derived from an EMBL/GenBank/DDBJ whole genome shotgun (WGS) entry which is preliminary data.</text>
</comment>
<dbReference type="eggNOG" id="ENOG502R6GD">
    <property type="taxonomic scope" value="Eukaryota"/>
</dbReference>
<reference evidence="3" key="1">
    <citation type="journal article" date="2014" name="Genome Announc.">
        <title>Draft genome sequence of Colletotrichum sublineola, a destructive pathogen of cultivated sorghum.</title>
        <authorList>
            <person name="Baroncelli R."/>
            <person name="Sanz-Martin J.M."/>
            <person name="Rech G.E."/>
            <person name="Sukno S.A."/>
            <person name="Thon M.R."/>
        </authorList>
    </citation>
    <scope>NUCLEOTIDE SEQUENCE [LARGE SCALE GENOMIC DNA]</scope>
    <source>
        <strain evidence="3">TX430BB</strain>
    </source>
</reference>
<proteinExistence type="predicted"/>
<name>A0A066X484_COLSU</name>
<organism evidence="2 3">
    <name type="scientific">Colletotrichum sublineola</name>
    <name type="common">Sorghum anthracnose fungus</name>
    <dbReference type="NCBI Taxonomy" id="1173701"/>
    <lineage>
        <taxon>Eukaryota</taxon>
        <taxon>Fungi</taxon>
        <taxon>Dikarya</taxon>
        <taxon>Ascomycota</taxon>
        <taxon>Pezizomycotina</taxon>
        <taxon>Sordariomycetes</taxon>
        <taxon>Hypocreomycetidae</taxon>
        <taxon>Glomerellales</taxon>
        <taxon>Glomerellaceae</taxon>
        <taxon>Colletotrichum</taxon>
        <taxon>Colletotrichum graminicola species complex</taxon>
    </lineage>
</organism>
<dbReference type="OMA" id="VWPKPWW"/>
<dbReference type="OrthoDB" id="4821834at2759"/>
<feature type="chain" id="PRO_5001633567" description="Ecp2 effector protein domain-containing protein" evidence="1">
    <location>
        <begin position="27"/>
        <end position="195"/>
    </location>
</feature>
<dbReference type="AlphaFoldDB" id="A0A066X484"/>
<evidence type="ECO:0000313" key="3">
    <source>
        <dbReference type="Proteomes" id="UP000027238"/>
    </source>
</evidence>
<dbReference type="Proteomes" id="UP000027238">
    <property type="component" value="Unassembled WGS sequence"/>
</dbReference>
<accession>A0A066X484</accession>